<evidence type="ECO:0000256" key="1">
    <source>
        <dbReference type="ARBA" id="ARBA00004196"/>
    </source>
</evidence>
<evidence type="ECO:0000313" key="7">
    <source>
        <dbReference type="Proteomes" id="UP000823900"/>
    </source>
</evidence>
<sequence length="343" mass="37968">MRKTTLWAVLLASAVLTACSQKVANPGVAVQEKEDEGLTVGVCIYDYQDEFMELYRKELRKYLEEEYGILAEIMDGQGNEEIQTDKLEKFLEKKPDAVILNPVNAQRTSAMVDMCWKQGVPVTVINREPPEEEIERWEEDGIMACYIGADREQAGICQGEIILDTKDRGDRNEDGVISCVMITGDDDNPDFWSRRESARRTLEEAGFSVDILFEESGDGEMLKAERLAAEALTIYGEQVEVIFCGNDEMALGAEKAIRQAGRTVGEDVYLVGVDALREAVALVEEGRMTGTVFNDYKTQARMAADAAVAMAGGEEQEPAQRVGYIKIVQPGALPGQLSSNPRE</sequence>
<comment type="similarity">
    <text evidence="2">Belongs to the bacterial solute-binding protein 2 family.</text>
</comment>
<dbReference type="GO" id="GO:0030313">
    <property type="term" value="C:cell envelope"/>
    <property type="evidence" value="ECO:0007669"/>
    <property type="project" value="UniProtKB-SubCell"/>
</dbReference>
<reference evidence="6" key="1">
    <citation type="journal article" date="2021" name="PeerJ">
        <title>Extensive microbial diversity within the chicken gut microbiome revealed by metagenomics and culture.</title>
        <authorList>
            <person name="Gilroy R."/>
            <person name="Ravi A."/>
            <person name="Getino M."/>
            <person name="Pursley I."/>
            <person name="Horton D.L."/>
            <person name="Alikhan N.F."/>
            <person name="Baker D."/>
            <person name="Gharbi K."/>
            <person name="Hall N."/>
            <person name="Watson M."/>
            <person name="Adriaenssens E.M."/>
            <person name="Foster-Nyarko E."/>
            <person name="Jarju S."/>
            <person name="Secka A."/>
            <person name="Antonio M."/>
            <person name="Oren A."/>
            <person name="Chaudhuri R.R."/>
            <person name="La Ragione R."/>
            <person name="Hildebrand F."/>
            <person name="Pallen M.J."/>
        </authorList>
    </citation>
    <scope>NUCLEOTIDE SEQUENCE</scope>
    <source>
        <strain evidence="6">CHK178-16964</strain>
    </source>
</reference>
<keyword evidence="3 4" id="KW-0732">Signal</keyword>
<name>A0A9D2HID3_9FIRM</name>
<organism evidence="6 7">
    <name type="scientific">Candidatus Lachnoclostridium stercoravium</name>
    <dbReference type="NCBI Taxonomy" id="2838633"/>
    <lineage>
        <taxon>Bacteria</taxon>
        <taxon>Bacillati</taxon>
        <taxon>Bacillota</taxon>
        <taxon>Clostridia</taxon>
        <taxon>Lachnospirales</taxon>
        <taxon>Lachnospiraceae</taxon>
    </lineage>
</organism>
<proteinExistence type="inferred from homology"/>
<dbReference type="Gene3D" id="3.40.50.2300">
    <property type="match status" value="2"/>
</dbReference>
<dbReference type="AlphaFoldDB" id="A0A9D2HID3"/>
<dbReference type="EMBL" id="DWZA01000065">
    <property type="protein sequence ID" value="HJA71412.1"/>
    <property type="molecule type" value="Genomic_DNA"/>
</dbReference>
<comment type="subcellular location">
    <subcellularLocation>
        <location evidence="1">Cell envelope</location>
    </subcellularLocation>
</comment>
<dbReference type="PANTHER" id="PTHR46847">
    <property type="entry name" value="D-ALLOSE-BINDING PERIPLASMIC PROTEIN-RELATED"/>
    <property type="match status" value="1"/>
</dbReference>
<dbReference type="Proteomes" id="UP000823900">
    <property type="component" value="Unassembled WGS sequence"/>
</dbReference>
<accession>A0A9D2HID3</accession>
<dbReference type="PANTHER" id="PTHR46847:SF1">
    <property type="entry name" value="D-ALLOSE-BINDING PERIPLASMIC PROTEIN-RELATED"/>
    <property type="match status" value="1"/>
</dbReference>
<feature type="domain" description="Periplasmic binding protein" evidence="5">
    <location>
        <begin position="40"/>
        <end position="315"/>
    </location>
</feature>
<evidence type="ECO:0000256" key="4">
    <source>
        <dbReference type="SAM" id="SignalP"/>
    </source>
</evidence>
<dbReference type="InterPro" id="IPR025997">
    <property type="entry name" value="SBP_2_dom"/>
</dbReference>
<dbReference type="PROSITE" id="PS51257">
    <property type="entry name" value="PROKAR_LIPOPROTEIN"/>
    <property type="match status" value="1"/>
</dbReference>
<evidence type="ECO:0000256" key="3">
    <source>
        <dbReference type="ARBA" id="ARBA00022729"/>
    </source>
</evidence>
<feature type="chain" id="PRO_5039395807" evidence="4">
    <location>
        <begin position="25"/>
        <end position="343"/>
    </location>
</feature>
<feature type="signal peptide" evidence="4">
    <location>
        <begin position="1"/>
        <end position="24"/>
    </location>
</feature>
<reference evidence="6" key="2">
    <citation type="submission" date="2021-04" db="EMBL/GenBank/DDBJ databases">
        <authorList>
            <person name="Gilroy R."/>
        </authorList>
    </citation>
    <scope>NUCLEOTIDE SEQUENCE</scope>
    <source>
        <strain evidence="6">CHK178-16964</strain>
    </source>
</reference>
<dbReference type="SUPFAM" id="SSF53822">
    <property type="entry name" value="Periplasmic binding protein-like I"/>
    <property type="match status" value="1"/>
</dbReference>
<evidence type="ECO:0000259" key="5">
    <source>
        <dbReference type="Pfam" id="PF13407"/>
    </source>
</evidence>
<evidence type="ECO:0000256" key="2">
    <source>
        <dbReference type="ARBA" id="ARBA00007639"/>
    </source>
</evidence>
<comment type="caution">
    <text evidence="6">The sequence shown here is derived from an EMBL/GenBank/DDBJ whole genome shotgun (WGS) entry which is preliminary data.</text>
</comment>
<evidence type="ECO:0000313" key="6">
    <source>
        <dbReference type="EMBL" id="HJA71412.1"/>
    </source>
</evidence>
<protein>
    <submittedName>
        <fullName evidence="6">Substrate-binding domain-containing protein</fullName>
    </submittedName>
</protein>
<dbReference type="InterPro" id="IPR028082">
    <property type="entry name" value="Peripla_BP_I"/>
</dbReference>
<gene>
    <name evidence="6" type="ORF">IAA07_07510</name>
</gene>
<dbReference type="Pfam" id="PF13407">
    <property type="entry name" value="Peripla_BP_4"/>
    <property type="match status" value="1"/>
</dbReference>
<dbReference type="GO" id="GO:0030246">
    <property type="term" value="F:carbohydrate binding"/>
    <property type="evidence" value="ECO:0007669"/>
    <property type="project" value="UniProtKB-ARBA"/>
</dbReference>